<evidence type="ECO:0000313" key="3">
    <source>
        <dbReference type="Proteomes" id="UP001482620"/>
    </source>
</evidence>
<dbReference type="InterPro" id="IPR036918">
    <property type="entry name" value="Pyrv_Knase_C_sf"/>
</dbReference>
<dbReference type="Pfam" id="PF02887">
    <property type="entry name" value="PK_C"/>
    <property type="match status" value="1"/>
</dbReference>
<dbReference type="Gene3D" id="3.40.1380.20">
    <property type="entry name" value="Pyruvate kinase, C-terminal domain"/>
    <property type="match status" value="1"/>
</dbReference>
<dbReference type="SUPFAM" id="SSF52935">
    <property type="entry name" value="PK C-terminal domain-like"/>
    <property type="match status" value="1"/>
</dbReference>
<gene>
    <name evidence="2" type="ORF">ILYODFUR_024962</name>
</gene>
<keyword evidence="3" id="KW-1185">Reference proteome</keyword>
<protein>
    <recommendedName>
        <fullName evidence="1">Pyruvate kinase C-terminal domain-containing protein</fullName>
    </recommendedName>
</protein>
<accession>A0ABV0V7J7</accession>
<name>A0ABV0V7J7_9TELE</name>
<organism evidence="2 3">
    <name type="scientific">Ilyodon furcidens</name>
    <name type="common">goldbreast splitfin</name>
    <dbReference type="NCBI Taxonomy" id="33524"/>
    <lineage>
        <taxon>Eukaryota</taxon>
        <taxon>Metazoa</taxon>
        <taxon>Chordata</taxon>
        <taxon>Craniata</taxon>
        <taxon>Vertebrata</taxon>
        <taxon>Euteleostomi</taxon>
        <taxon>Actinopterygii</taxon>
        <taxon>Neopterygii</taxon>
        <taxon>Teleostei</taxon>
        <taxon>Neoteleostei</taxon>
        <taxon>Acanthomorphata</taxon>
        <taxon>Ovalentaria</taxon>
        <taxon>Atherinomorphae</taxon>
        <taxon>Cyprinodontiformes</taxon>
        <taxon>Goodeidae</taxon>
        <taxon>Ilyodon</taxon>
    </lineage>
</organism>
<evidence type="ECO:0000313" key="2">
    <source>
        <dbReference type="EMBL" id="MEQ2252747.1"/>
    </source>
</evidence>
<dbReference type="InterPro" id="IPR015795">
    <property type="entry name" value="Pyrv_Knase_C"/>
</dbReference>
<proteinExistence type="predicted"/>
<evidence type="ECO:0000259" key="1">
    <source>
        <dbReference type="Pfam" id="PF02887"/>
    </source>
</evidence>
<dbReference type="EMBL" id="JAHRIQ010095690">
    <property type="protein sequence ID" value="MEQ2252747.1"/>
    <property type="molecule type" value="Genomic_DNA"/>
</dbReference>
<comment type="caution">
    <text evidence="2">The sequence shown here is derived from an EMBL/GenBank/DDBJ whole genome shotgun (WGS) entry which is preliminary data.</text>
</comment>
<feature type="domain" description="Pyruvate kinase C-terminal" evidence="1">
    <location>
        <begin position="19"/>
        <end position="100"/>
    </location>
</feature>
<reference evidence="2 3" key="1">
    <citation type="submission" date="2021-06" db="EMBL/GenBank/DDBJ databases">
        <authorList>
            <person name="Palmer J.M."/>
        </authorList>
    </citation>
    <scope>NUCLEOTIDE SEQUENCE [LARGE SCALE GENOMIC DNA]</scope>
    <source>
        <strain evidence="3">if_2019</strain>
        <tissue evidence="2">Muscle</tissue>
    </source>
</reference>
<dbReference type="Proteomes" id="UP001482620">
    <property type="component" value="Unassembled WGS sequence"/>
</dbReference>
<sequence>MAVHLNLERAIIREAANRAIITVEELQRSKAQVARQSQLLRGVFPALFHPLPAPVWADDVDNRVNFGMEIGKARGFFKSGDMVIVVTGWIPGSGHTNIMRAVSVQ</sequence>